<dbReference type="PANTHER" id="PTHR10573">
    <property type="entry name" value="INTERLEUKIN-2 RECEPTOR ALPHA CHAIN"/>
    <property type="match status" value="1"/>
</dbReference>
<evidence type="ECO:0000256" key="5">
    <source>
        <dbReference type="ARBA" id="ARBA00022692"/>
    </source>
</evidence>
<evidence type="ECO:0000313" key="20">
    <source>
        <dbReference type="Proteomes" id="UP000335636"/>
    </source>
</evidence>
<evidence type="ECO:0000256" key="11">
    <source>
        <dbReference type="ARBA" id="ARBA00023157"/>
    </source>
</evidence>
<dbReference type="GO" id="GO:0002682">
    <property type="term" value="P:regulation of immune system process"/>
    <property type="evidence" value="ECO:0007669"/>
    <property type="project" value="UniProtKB-ARBA"/>
</dbReference>
<dbReference type="Pfam" id="PF00084">
    <property type="entry name" value="Sushi"/>
    <property type="match status" value="2"/>
</dbReference>
<dbReference type="InterPro" id="IPR035976">
    <property type="entry name" value="Sushi/SCR/CCP_sf"/>
</dbReference>
<feature type="transmembrane region" description="Helical" evidence="17">
    <location>
        <begin position="276"/>
        <end position="298"/>
    </location>
</feature>
<protein>
    <recommendedName>
        <fullName evidence="3">Interleukin-2 receptor subunit alpha</fullName>
    </recommendedName>
</protein>
<dbReference type="SMR" id="A0A5E4B9I5"/>
<dbReference type="CDD" id="cd00033">
    <property type="entry name" value="CCP"/>
    <property type="match status" value="1"/>
</dbReference>
<keyword evidence="11 15" id="KW-1015">Disulfide bond</keyword>
<keyword evidence="8" id="KW-0391">Immunity</keyword>
<dbReference type="GO" id="GO:0006955">
    <property type="term" value="P:immune response"/>
    <property type="evidence" value="ECO:0007669"/>
    <property type="project" value="UniProtKB-ARBA"/>
</dbReference>
<evidence type="ECO:0000256" key="4">
    <source>
        <dbReference type="ARBA" id="ARBA00022659"/>
    </source>
</evidence>
<keyword evidence="10 17" id="KW-0472">Membrane</keyword>
<keyword evidence="13" id="KW-0325">Glycoprotein</keyword>
<keyword evidence="7" id="KW-0677">Repeat</keyword>
<dbReference type="PANTHER" id="PTHR10573:SF0">
    <property type="entry name" value="INTERLEUKIN-2 RECEPTOR SUBUNIT ALPHA"/>
    <property type="match status" value="1"/>
</dbReference>
<evidence type="ECO:0000256" key="13">
    <source>
        <dbReference type="ARBA" id="ARBA00023180"/>
    </source>
</evidence>
<keyword evidence="12" id="KW-0675">Receptor</keyword>
<keyword evidence="6" id="KW-0732">Signal</keyword>
<evidence type="ECO:0000256" key="2">
    <source>
        <dbReference type="ARBA" id="ARBA00004479"/>
    </source>
</evidence>
<dbReference type="SMART" id="SM00032">
    <property type="entry name" value="CCP"/>
    <property type="match status" value="2"/>
</dbReference>
<feature type="domain" description="Sushi" evidence="18">
    <location>
        <begin position="160"/>
        <end position="223"/>
    </location>
</feature>
<feature type="domain" description="Sushi" evidence="18">
    <location>
        <begin position="62"/>
        <end position="121"/>
    </location>
</feature>
<feature type="region of interest" description="Disordered" evidence="16">
    <location>
        <begin position="123"/>
        <end position="147"/>
    </location>
</feature>
<comment type="subcellular location">
    <subcellularLocation>
        <location evidence="2">Membrane</location>
        <topology evidence="2">Single-pass type I membrane protein</topology>
    </subcellularLocation>
</comment>
<evidence type="ECO:0000256" key="15">
    <source>
        <dbReference type="PROSITE-ProRule" id="PRU00302"/>
    </source>
</evidence>
<proteinExistence type="predicted"/>
<keyword evidence="20" id="KW-1185">Reference proteome</keyword>
<evidence type="ECO:0000256" key="16">
    <source>
        <dbReference type="SAM" id="MobiDB-lite"/>
    </source>
</evidence>
<gene>
    <name evidence="19" type="ORF">MONAX_5E014116</name>
</gene>
<evidence type="ECO:0000256" key="10">
    <source>
        <dbReference type="ARBA" id="ARBA00023136"/>
    </source>
</evidence>
<dbReference type="GO" id="GO:0019976">
    <property type="term" value="F:interleukin-2 binding"/>
    <property type="evidence" value="ECO:0007669"/>
    <property type="project" value="InterPro"/>
</dbReference>
<evidence type="ECO:0000256" key="17">
    <source>
        <dbReference type="SAM" id="Phobius"/>
    </source>
</evidence>
<dbReference type="InterPro" id="IPR000436">
    <property type="entry name" value="Sushi_SCR_CCP_dom"/>
</dbReference>
<evidence type="ECO:0000256" key="6">
    <source>
        <dbReference type="ARBA" id="ARBA00022729"/>
    </source>
</evidence>
<evidence type="ECO:0000256" key="9">
    <source>
        <dbReference type="ARBA" id="ARBA00022989"/>
    </source>
</evidence>
<dbReference type="GO" id="GO:0016020">
    <property type="term" value="C:membrane"/>
    <property type="evidence" value="ECO:0007669"/>
    <property type="project" value="UniProtKB-SubCell"/>
</dbReference>
<evidence type="ECO:0000256" key="12">
    <source>
        <dbReference type="ARBA" id="ARBA00023170"/>
    </source>
</evidence>
<dbReference type="Gene3D" id="2.10.70.10">
    <property type="entry name" value="Complement Module, domain 1"/>
    <property type="match status" value="1"/>
</dbReference>
<evidence type="ECO:0000256" key="1">
    <source>
        <dbReference type="ARBA" id="ARBA00002381"/>
    </source>
</evidence>
<evidence type="ECO:0000256" key="8">
    <source>
        <dbReference type="ARBA" id="ARBA00022859"/>
    </source>
</evidence>
<dbReference type="FunFam" id="2.20.28.230:FF:000002">
    <property type="entry name" value="Interleukin-2 receptor subunit alpha"/>
    <property type="match status" value="1"/>
</dbReference>
<evidence type="ECO:0000259" key="18">
    <source>
        <dbReference type="PROSITE" id="PS50923"/>
    </source>
</evidence>
<dbReference type="SUPFAM" id="SSF57535">
    <property type="entry name" value="Complement control module/SCR domain"/>
    <property type="match status" value="2"/>
</dbReference>
<dbReference type="GO" id="GO:0006954">
    <property type="term" value="P:inflammatory response"/>
    <property type="evidence" value="ECO:0007669"/>
    <property type="project" value="TreeGrafter"/>
</dbReference>
<feature type="compositionally biased region" description="Polar residues" evidence="16">
    <location>
        <begin position="123"/>
        <end position="135"/>
    </location>
</feature>
<feature type="disulfide bond" evidence="15">
    <location>
        <begin position="162"/>
        <end position="205"/>
    </location>
</feature>
<dbReference type="AlphaFoldDB" id="A0A5E4B9I5"/>
<evidence type="ECO:0000256" key="7">
    <source>
        <dbReference type="ARBA" id="ARBA00022737"/>
    </source>
</evidence>
<keyword evidence="5 17" id="KW-0812">Transmembrane</keyword>
<comment type="caution">
    <text evidence="19">The sequence shown here is derived from an EMBL/GenBank/DDBJ whole genome shotgun (WGS) entry which is preliminary data.</text>
</comment>
<reference evidence="19" key="1">
    <citation type="submission" date="2019-04" db="EMBL/GenBank/DDBJ databases">
        <authorList>
            <person name="Alioto T."/>
            <person name="Alioto T."/>
        </authorList>
    </citation>
    <scope>NUCLEOTIDE SEQUENCE [LARGE SCALE GENOMIC DNA]</scope>
</reference>
<dbReference type="EMBL" id="CABDUW010000341">
    <property type="protein sequence ID" value="VTJ66394.1"/>
    <property type="molecule type" value="Genomic_DNA"/>
</dbReference>
<sequence length="309" mass="35140">MSLCSGTLPAPCEKAADRQPDPLERITSSLLSELVPSARKMEPSLLMWGLFTFIMVPGSMTEFCDNEPPEISYATFKALSFVNGTMLTCECKKGFRRIQNGSPYMLCTGNSFWENKCQCVSSHPRNTGKQVTPQPEEQKEGKTTKMQSQLQPVDQVNLAGHCQEPPAWEHEDTKRTYHFMVGQTLHYQCIQGYKTLHSGPFLSVCKTIRGGTRWTRPRLTCLDENELHLFTGEVDIQTSTDDLPESETYHTITTTDFQQHSEVATTMETFLFTMEYQIVVAGCVFLLISILLLSGLTWQRRWKKSRRTI</sequence>
<accession>A0A5E4B9I5</accession>
<dbReference type="GO" id="GO:0004911">
    <property type="term" value="F:interleukin-2 receptor activity"/>
    <property type="evidence" value="ECO:0007669"/>
    <property type="project" value="InterPro"/>
</dbReference>
<comment type="subunit">
    <text evidence="14">Non-covalent dimer of an alpha and a beta subunit. IL2R exists in 3 different forms: a high affinity dimer, an intermediate affinity monomer (beta subunit), and a low affinity monomer (alpha subunit). The high and intermediate affinity forms also associate with a gamma subunit.</text>
</comment>
<keyword evidence="9 17" id="KW-1133">Transmembrane helix</keyword>
<dbReference type="Proteomes" id="UP000335636">
    <property type="component" value="Unassembled WGS sequence"/>
</dbReference>
<dbReference type="PROSITE" id="PS50923">
    <property type="entry name" value="SUSHI"/>
    <property type="match status" value="2"/>
</dbReference>
<dbReference type="Gene3D" id="2.20.28.230">
    <property type="match status" value="1"/>
</dbReference>
<name>A0A5E4B9I5_MARMO</name>
<evidence type="ECO:0000256" key="14">
    <source>
        <dbReference type="ARBA" id="ARBA00025938"/>
    </source>
</evidence>
<evidence type="ECO:0000313" key="19">
    <source>
        <dbReference type="EMBL" id="VTJ66394.1"/>
    </source>
</evidence>
<keyword evidence="4 15" id="KW-0768">Sushi</keyword>
<comment type="caution">
    <text evidence="15">Lacks conserved residue(s) required for the propagation of feature annotation.</text>
</comment>
<comment type="function">
    <text evidence="1">Receptor for interleukin-2. The receptor is involved in the regulation of immune tolerance by controlling regulatory T cells (TREGs) activity. TREGs suppress the activation and expansion of autoreactive T-cells.</text>
</comment>
<evidence type="ECO:0000256" key="3">
    <source>
        <dbReference type="ARBA" id="ARBA00013445"/>
    </source>
</evidence>
<organism evidence="19 20">
    <name type="scientific">Marmota monax</name>
    <name type="common">Woodchuck</name>
    <dbReference type="NCBI Taxonomy" id="9995"/>
    <lineage>
        <taxon>Eukaryota</taxon>
        <taxon>Metazoa</taxon>
        <taxon>Chordata</taxon>
        <taxon>Craniata</taxon>
        <taxon>Vertebrata</taxon>
        <taxon>Euteleostomi</taxon>
        <taxon>Mammalia</taxon>
        <taxon>Eutheria</taxon>
        <taxon>Euarchontoglires</taxon>
        <taxon>Glires</taxon>
        <taxon>Rodentia</taxon>
        <taxon>Sciuromorpha</taxon>
        <taxon>Sciuridae</taxon>
        <taxon>Xerinae</taxon>
        <taxon>Marmotini</taxon>
        <taxon>Marmota</taxon>
    </lineage>
</organism>
<feature type="disulfide bond" evidence="15">
    <location>
        <begin position="64"/>
        <end position="107"/>
    </location>
</feature>
<dbReference type="InterPro" id="IPR015486">
    <property type="entry name" value="IL-2_rcpt_alpha"/>
</dbReference>